<evidence type="ECO:0000313" key="2">
    <source>
        <dbReference type="Proteomes" id="UP001610728"/>
    </source>
</evidence>
<keyword evidence="2" id="KW-1185">Reference proteome</keyword>
<organism evidence="1 2">
    <name type="scientific">Ceratocystis lukuohia</name>
    <dbReference type="NCBI Taxonomy" id="2019550"/>
    <lineage>
        <taxon>Eukaryota</taxon>
        <taxon>Fungi</taxon>
        <taxon>Dikarya</taxon>
        <taxon>Ascomycota</taxon>
        <taxon>Pezizomycotina</taxon>
        <taxon>Sordariomycetes</taxon>
        <taxon>Hypocreomycetidae</taxon>
        <taxon>Microascales</taxon>
        <taxon>Ceratocystidaceae</taxon>
        <taxon>Ceratocystis</taxon>
    </lineage>
</organism>
<accession>A0ABR4MJD4</accession>
<proteinExistence type="predicted"/>
<dbReference type="Proteomes" id="UP001610728">
    <property type="component" value="Unassembled WGS sequence"/>
</dbReference>
<name>A0ABR4MJD4_9PEZI</name>
<dbReference type="EMBL" id="JABSNW010000004">
    <property type="protein sequence ID" value="KAL2888319.1"/>
    <property type="molecule type" value="Genomic_DNA"/>
</dbReference>
<dbReference type="RefSeq" id="XP_070859499.1">
    <property type="nucleotide sequence ID" value="XM_071000703.1"/>
</dbReference>
<dbReference type="GeneID" id="98118432"/>
<protein>
    <submittedName>
        <fullName evidence="1">Uncharacterized protein</fullName>
    </submittedName>
</protein>
<sequence>MLNHCATWLGELSKEDISKPANLSNAGIAPRDFGSNIRQSCNTLAAQQDISSRIPDIKRAVFKSQGSIHTLDSQLDKEGFWNRMQFDSHSWATAALFDPPDSLAYLHTSPDSLLLDCACKATEYGMPLLDITGVGACQPSFYIAFALLSGETEKSYI</sequence>
<comment type="caution">
    <text evidence="1">The sequence shown here is derived from an EMBL/GenBank/DDBJ whole genome shotgun (WGS) entry which is preliminary data.</text>
</comment>
<evidence type="ECO:0000313" key="1">
    <source>
        <dbReference type="EMBL" id="KAL2888319.1"/>
    </source>
</evidence>
<reference evidence="1 2" key="1">
    <citation type="submission" date="2020-05" db="EMBL/GenBank/DDBJ databases">
        <title>Ceratocystis lukuohia genome.</title>
        <authorList>
            <person name="Harrington T.C."/>
            <person name="Kim K."/>
            <person name="Mayers C.G."/>
        </authorList>
    </citation>
    <scope>NUCLEOTIDE SEQUENCE [LARGE SCALE GENOMIC DNA]</scope>
    <source>
        <strain evidence="1 2">C4212</strain>
    </source>
</reference>
<gene>
    <name evidence="1" type="ORF">HOO65_040656</name>
</gene>